<gene>
    <name evidence="4" type="ORF">NTEN_LOCUS1324</name>
</gene>
<organism evidence="4 5">
    <name type="scientific">Nesidiocoris tenuis</name>
    <dbReference type="NCBI Taxonomy" id="355587"/>
    <lineage>
        <taxon>Eukaryota</taxon>
        <taxon>Metazoa</taxon>
        <taxon>Ecdysozoa</taxon>
        <taxon>Arthropoda</taxon>
        <taxon>Hexapoda</taxon>
        <taxon>Insecta</taxon>
        <taxon>Pterygota</taxon>
        <taxon>Neoptera</taxon>
        <taxon>Paraneoptera</taxon>
        <taxon>Hemiptera</taxon>
        <taxon>Heteroptera</taxon>
        <taxon>Panheteroptera</taxon>
        <taxon>Cimicomorpha</taxon>
        <taxon>Miridae</taxon>
        <taxon>Dicyphina</taxon>
        <taxon>Nesidiocoris</taxon>
    </lineage>
</organism>
<keyword evidence="5" id="KW-1185">Reference proteome</keyword>
<accession>A0A6H5FXX2</accession>
<name>A0A6H5FXX2_9HEMI</name>
<dbReference type="EMBL" id="CADCXU010001996">
    <property type="protein sequence ID" value="CAA9994508.1"/>
    <property type="molecule type" value="Genomic_DNA"/>
</dbReference>
<dbReference type="Gene3D" id="3.30.200.20">
    <property type="entry name" value="Phosphorylase Kinase, domain 1"/>
    <property type="match status" value="1"/>
</dbReference>
<sequence>MLSSVVFLVVLVEGFRLTIADHQYQSSEHFQIPQIGPHHRPTTIDTDPNNEVGLSLHFPCREATRAIVHWESSKSQIFGIDVWNRFVVTVYIVDEETKLLNSYQDIKSEPSVQYVKALDIKANTTYRFGVHLRIPTDNRTVEIITEDVYSTREEDYRNLSTVLHSEVSPLISIGGKEVRTNFTWLPIPENVCTYEILIINQNATFGEHPQHFFTSAEDFYQLEIPNLCYGCRISIAVYGNNAVTEGKKRWLTFDSPTCVEFHKWDYNLCAPLEPENVTIDIQDCLLELSWNRQKYYPPYYQIQITPSNPKRYLSAVNESITGEFNGYRGYTHNLGEYMTVRLTAFSHAGYGPSWVMGVENNCTPEAAAAEPIGPPVRYNNIDYNRYTTTTEKPSAQTHLPLSYLLPIVFFIICMIGLIVMIGLRAYYTIHKTEHDPLVGRSDLEMREPLASKDMLALQKAEDDEAAEAQLPSTAEDEDAGEFEVRRETIQLKEIVGEGEFGVVRRAFIQQRQGDHEEKREVAVKMLRVQSGENVVSNLLYNKTDTTSCTTAGTRYPTRGLRLPKSSRGSRRSCRPTSSIDICNWTTSSTATPISIEWRGRIKNAAVSRIGTEPRRRVRSLPNVGHIPVQHFVRPSQLERPKCWSCRGILHFTDSRPYHVHHLRIYRSRLQRIVSHYHSRHRIWSIGRCGYRNRHYDGPLLENGRLLFGDSSRNQGSSGFHCGQEAAEKICLPSGAKMRSFDSIVRHNCQRLGRVRRIFRPRTDHDVGSVLFQHSHFHVHLDLFHPCPMDRAHFRDPD</sequence>
<evidence type="ECO:0008006" key="6">
    <source>
        <dbReference type="Google" id="ProtNLM"/>
    </source>
</evidence>
<keyword evidence="2" id="KW-1133">Transmembrane helix</keyword>
<evidence type="ECO:0000256" key="2">
    <source>
        <dbReference type="SAM" id="Phobius"/>
    </source>
</evidence>
<dbReference type="Proteomes" id="UP000479000">
    <property type="component" value="Unassembled WGS sequence"/>
</dbReference>
<proteinExistence type="predicted"/>
<dbReference type="SUPFAM" id="SSF49265">
    <property type="entry name" value="Fibronectin type III"/>
    <property type="match status" value="1"/>
</dbReference>
<protein>
    <recommendedName>
        <fullName evidence="6">Protein kinase domain-containing protein</fullName>
    </recommendedName>
</protein>
<feature type="region of interest" description="Disordered" evidence="1">
    <location>
        <begin position="460"/>
        <end position="482"/>
    </location>
</feature>
<evidence type="ECO:0000313" key="4">
    <source>
        <dbReference type="EMBL" id="CAA9994508.1"/>
    </source>
</evidence>
<feature type="region of interest" description="Disordered" evidence="1">
    <location>
        <begin position="549"/>
        <end position="574"/>
    </location>
</feature>
<evidence type="ECO:0000313" key="5">
    <source>
        <dbReference type="Proteomes" id="UP000479000"/>
    </source>
</evidence>
<keyword evidence="2" id="KW-0472">Membrane</keyword>
<feature type="transmembrane region" description="Helical" evidence="2">
    <location>
        <begin position="403"/>
        <end position="423"/>
    </location>
</feature>
<keyword evidence="3" id="KW-0732">Signal</keyword>
<dbReference type="OrthoDB" id="3256376at2759"/>
<evidence type="ECO:0000256" key="1">
    <source>
        <dbReference type="SAM" id="MobiDB-lite"/>
    </source>
</evidence>
<evidence type="ECO:0000256" key="3">
    <source>
        <dbReference type="SAM" id="SignalP"/>
    </source>
</evidence>
<dbReference type="AlphaFoldDB" id="A0A6H5FXX2"/>
<reference evidence="4 5" key="1">
    <citation type="submission" date="2020-02" db="EMBL/GenBank/DDBJ databases">
        <authorList>
            <person name="Ferguson B K."/>
        </authorList>
    </citation>
    <scope>NUCLEOTIDE SEQUENCE [LARGE SCALE GENOMIC DNA]</scope>
</reference>
<feature type="chain" id="PRO_5026319714" description="Protein kinase domain-containing protein" evidence="3">
    <location>
        <begin position="21"/>
        <end position="797"/>
    </location>
</feature>
<dbReference type="InterPro" id="IPR036116">
    <property type="entry name" value="FN3_sf"/>
</dbReference>
<keyword evidence="2" id="KW-0812">Transmembrane</keyword>
<feature type="signal peptide" evidence="3">
    <location>
        <begin position="1"/>
        <end position="20"/>
    </location>
</feature>